<evidence type="ECO:0008006" key="4">
    <source>
        <dbReference type="Google" id="ProtNLM"/>
    </source>
</evidence>
<dbReference type="RefSeq" id="WP_345232506.1">
    <property type="nucleotide sequence ID" value="NZ_BAABIQ010000039.1"/>
</dbReference>
<evidence type="ECO:0000313" key="2">
    <source>
        <dbReference type="EMBL" id="GAA4798314.1"/>
    </source>
</evidence>
<reference evidence="3" key="1">
    <citation type="journal article" date="2019" name="Int. J. Syst. Evol. Microbiol.">
        <title>The Global Catalogue of Microorganisms (GCM) 10K type strain sequencing project: providing services to taxonomists for standard genome sequencing and annotation.</title>
        <authorList>
            <consortium name="The Broad Institute Genomics Platform"/>
            <consortium name="The Broad Institute Genome Sequencing Center for Infectious Disease"/>
            <person name="Wu L."/>
            <person name="Ma J."/>
        </authorList>
    </citation>
    <scope>NUCLEOTIDE SEQUENCE [LARGE SCALE GENOMIC DNA]</scope>
    <source>
        <strain evidence="3">JCM 18200</strain>
    </source>
</reference>
<comment type="caution">
    <text evidence="2">The sequence shown here is derived from an EMBL/GenBank/DDBJ whole genome shotgun (WGS) entry which is preliminary data.</text>
</comment>
<proteinExistence type="predicted"/>
<name>A0ABP9BPH2_9SPHI</name>
<organism evidence="2 3">
    <name type="scientific">Olivibacter ginsenosidimutans</name>
    <dbReference type="NCBI Taxonomy" id="1176537"/>
    <lineage>
        <taxon>Bacteria</taxon>
        <taxon>Pseudomonadati</taxon>
        <taxon>Bacteroidota</taxon>
        <taxon>Sphingobacteriia</taxon>
        <taxon>Sphingobacteriales</taxon>
        <taxon>Sphingobacteriaceae</taxon>
        <taxon>Olivibacter</taxon>
    </lineage>
</organism>
<protein>
    <recommendedName>
        <fullName evidence="4">DUF4468 domain-containing protein</fullName>
    </recommendedName>
</protein>
<keyword evidence="1" id="KW-0732">Signal</keyword>
<accession>A0ABP9BPH2</accession>
<feature type="signal peptide" evidence="1">
    <location>
        <begin position="1"/>
        <end position="20"/>
    </location>
</feature>
<evidence type="ECO:0000313" key="3">
    <source>
        <dbReference type="Proteomes" id="UP001501411"/>
    </source>
</evidence>
<dbReference type="PROSITE" id="PS51257">
    <property type="entry name" value="PROKAR_LIPOPROTEIN"/>
    <property type="match status" value="1"/>
</dbReference>
<gene>
    <name evidence="2" type="ORF">GCM10023231_28780</name>
</gene>
<feature type="chain" id="PRO_5046927077" description="DUF4468 domain-containing protein" evidence="1">
    <location>
        <begin position="21"/>
        <end position="165"/>
    </location>
</feature>
<dbReference type="EMBL" id="BAABIQ010000039">
    <property type="protein sequence ID" value="GAA4798314.1"/>
    <property type="molecule type" value="Genomic_DNA"/>
</dbReference>
<dbReference type="Proteomes" id="UP001501411">
    <property type="component" value="Unassembled WGS sequence"/>
</dbReference>
<sequence>MKRILLLVCNVVLLTSCATKMVTKSPAEVKMMTTKQFESDQELVFKSVISLLQSESYIIDRADKETGLINASKRIENKNAASQRFWLGTAKDANTSKAMFYIEGVNDNLTEVKITMYEGAESSRNGYWGQVNKDNKEQMIYEPKVYQEWFQSLQAEIERRKALGR</sequence>
<keyword evidence="3" id="KW-1185">Reference proteome</keyword>
<evidence type="ECO:0000256" key="1">
    <source>
        <dbReference type="SAM" id="SignalP"/>
    </source>
</evidence>